<dbReference type="EC" id="2.3.1.225" evidence="10"/>
<keyword evidence="8 10" id="KW-0012">Acyltransferase</keyword>
<protein>
    <recommendedName>
        <fullName evidence="10">Palmitoyltransferase</fullName>
        <ecNumber evidence="10">2.3.1.225</ecNumber>
    </recommendedName>
</protein>
<keyword evidence="4 10" id="KW-1133">Transmembrane helix</keyword>
<evidence type="ECO:0000256" key="8">
    <source>
        <dbReference type="ARBA" id="ARBA00023315"/>
    </source>
</evidence>
<dbReference type="Pfam" id="PF01529">
    <property type="entry name" value="DHHC"/>
    <property type="match status" value="1"/>
</dbReference>
<reference evidence="13" key="1">
    <citation type="journal article" date="2012" name="Science">
        <title>The Paleozoic origin of enzymatic lignin decomposition reconstructed from 31 fungal genomes.</title>
        <authorList>
            <person name="Floudas D."/>
            <person name="Binder M."/>
            <person name="Riley R."/>
            <person name="Barry K."/>
            <person name="Blanchette R.A."/>
            <person name="Henrissat B."/>
            <person name="Martinez A.T."/>
            <person name="Otillar R."/>
            <person name="Spatafora J.W."/>
            <person name="Yadav J.S."/>
            <person name="Aerts A."/>
            <person name="Benoit I."/>
            <person name="Boyd A."/>
            <person name="Carlson A."/>
            <person name="Copeland A."/>
            <person name="Coutinho P.M."/>
            <person name="de Vries R.P."/>
            <person name="Ferreira P."/>
            <person name="Findley K."/>
            <person name="Foster B."/>
            <person name="Gaskell J."/>
            <person name="Glotzer D."/>
            <person name="Gorecki P."/>
            <person name="Heitman J."/>
            <person name="Hesse C."/>
            <person name="Hori C."/>
            <person name="Igarashi K."/>
            <person name="Jurgens J.A."/>
            <person name="Kallen N."/>
            <person name="Kersten P."/>
            <person name="Kohler A."/>
            <person name="Kuees U."/>
            <person name="Kumar T.K.A."/>
            <person name="Kuo A."/>
            <person name="LaButti K."/>
            <person name="Larrondo L.F."/>
            <person name="Lindquist E."/>
            <person name="Ling A."/>
            <person name="Lombard V."/>
            <person name="Lucas S."/>
            <person name="Lundell T."/>
            <person name="Martin R."/>
            <person name="McLaughlin D.J."/>
            <person name="Morgenstern I."/>
            <person name="Morin E."/>
            <person name="Murat C."/>
            <person name="Nagy L.G."/>
            <person name="Nolan M."/>
            <person name="Ohm R.A."/>
            <person name="Patyshakuliyeva A."/>
            <person name="Rokas A."/>
            <person name="Ruiz-Duenas F.J."/>
            <person name="Sabat G."/>
            <person name="Salamov A."/>
            <person name="Samejima M."/>
            <person name="Schmutz J."/>
            <person name="Slot J.C."/>
            <person name="St John F."/>
            <person name="Stenlid J."/>
            <person name="Sun H."/>
            <person name="Sun S."/>
            <person name="Syed K."/>
            <person name="Tsang A."/>
            <person name="Wiebenga A."/>
            <person name="Young D."/>
            <person name="Pisabarro A."/>
            <person name="Eastwood D.C."/>
            <person name="Martin F."/>
            <person name="Cullen D."/>
            <person name="Grigoriev I.V."/>
            <person name="Hibbett D.S."/>
        </authorList>
    </citation>
    <scope>NUCLEOTIDE SEQUENCE [LARGE SCALE GENOMIC DNA]</scope>
    <source>
        <strain evidence="13">HHB-11173 SS5</strain>
    </source>
</reference>
<evidence type="ECO:0000256" key="7">
    <source>
        <dbReference type="ARBA" id="ARBA00023288"/>
    </source>
</evidence>
<sequence length="344" mass="39137">MTSLAPRWVFRCFRALERLGDRVTGAAGPFFIAFAIALLSVGLVCFFEIIQPTLSYPWITTPICTLIALNLVAHYFYVCTVPPGFVDEPQRAPGSGILWAKRKRRGGHRALTDGGLNNVGVRWSDEVNITRASTTKCRRCGAIRPERAHHCRICNRCVLKYDHHCPAGVNQCIGLHNERHFVMFLAYLAISTICFVVLGYQKMWQAVGYVDEAGWPHRTPDVLYMMIYILSVVLGLAVGIMFGWHLWCGVAAAETSVEAQDHEMYRKVAKERGETFVNSFDLGKRKNLELFFNIGPEGYPLYTLFFPLRIMPYTDGFRWARKKGYERHGSLREGEELTDEDDLE</sequence>
<name>R7RZG6_PUNST</name>
<comment type="domain">
    <text evidence="10">The DHHC domain is required for palmitoyltransferase activity.</text>
</comment>
<evidence type="ECO:0000313" key="13">
    <source>
        <dbReference type="Proteomes" id="UP000054196"/>
    </source>
</evidence>
<evidence type="ECO:0000256" key="1">
    <source>
        <dbReference type="ARBA" id="ARBA00004141"/>
    </source>
</evidence>
<keyword evidence="5 10" id="KW-0472">Membrane</keyword>
<keyword evidence="7" id="KW-0449">Lipoprotein</keyword>
<dbReference type="AlphaFoldDB" id="R7RZG6"/>
<comment type="subcellular location">
    <subcellularLocation>
        <location evidence="1">Membrane</location>
        <topology evidence="1">Multi-pass membrane protein</topology>
    </subcellularLocation>
</comment>
<feature type="transmembrane region" description="Helical" evidence="10">
    <location>
        <begin position="222"/>
        <end position="247"/>
    </location>
</feature>
<evidence type="ECO:0000256" key="5">
    <source>
        <dbReference type="ARBA" id="ARBA00023136"/>
    </source>
</evidence>
<dbReference type="PANTHER" id="PTHR12246">
    <property type="entry name" value="PALMITOYLTRANSFERASE ZDHHC16"/>
    <property type="match status" value="1"/>
</dbReference>
<dbReference type="HOGENOM" id="CLU_054274_1_0_1"/>
<dbReference type="InterPro" id="IPR039859">
    <property type="entry name" value="PFA4/ZDH16/20/ERF2-like"/>
</dbReference>
<dbReference type="InterPro" id="IPR001594">
    <property type="entry name" value="Palmitoyltrfase_DHHC"/>
</dbReference>
<evidence type="ECO:0000256" key="2">
    <source>
        <dbReference type="ARBA" id="ARBA00022679"/>
    </source>
</evidence>
<evidence type="ECO:0000313" key="12">
    <source>
        <dbReference type="EMBL" id="EIN03510.1"/>
    </source>
</evidence>
<accession>R7RZG6</accession>
<feature type="transmembrane region" description="Helical" evidence="10">
    <location>
        <begin position="56"/>
        <end position="77"/>
    </location>
</feature>
<evidence type="ECO:0000256" key="10">
    <source>
        <dbReference type="RuleBase" id="RU079119"/>
    </source>
</evidence>
<dbReference type="eggNOG" id="KOG1313">
    <property type="taxonomic scope" value="Eukaryota"/>
</dbReference>
<dbReference type="PROSITE" id="PS50216">
    <property type="entry name" value="DHHC"/>
    <property type="match status" value="1"/>
</dbReference>
<gene>
    <name evidence="12" type="ORF">PUNSTDRAFT_117001</name>
</gene>
<feature type="transmembrane region" description="Helical" evidence="10">
    <location>
        <begin position="181"/>
        <end position="201"/>
    </location>
</feature>
<organism evidence="12 13">
    <name type="scientific">Punctularia strigosozonata (strain HHB-11173)</name>
    <name type="common">White-rot fungus</name>
    <dbReference type="NCBI Taxonomy" id="741275"/>
    <lineage>
        <taxon>Eukaryota</taxon>
        <taxon>Fungi</taxon>
        <taxon>Dikarya</taxon>
        <taxon>Basidiomycota</taxon>
        <taxon>Agaricomycotina</taxon>
        <taxon>Agaricomycetes</taxon>
        <taxon>Corticiales</taxon>
        <taxon>Punctulariaceae</taxon>
        <taxon>Punctularia</taxon>
    </lineage>
</organism>
<feature type="domain" description="Palmitoyltransferase DHHC" evidence="11">
    <location>
        <begin position="134"/>
        <end position="260"/>
    </location>
</feature>
<dbReference type="RefSeq" id="XP_007389282.1">
    <property type="nucleotide sequence ID" value="XM_007389220.1"/>
</dbReference>
<feature type="transmembrane region" description="Helical" evidence="10">
    <location>
        <begin position="26"/>
        <end position="49"/>
    </location>
</feature>
<comment type="similarity">
    <text evidence="10">Belongs to the DHHC palmitoyltransferase family.</text>
</comment>
<proteinExistence type="inferred from homology"/>
<dbReference type="EMBL" id="JH687562">
    <property type="protein sequence ID" value="EIN03510.1"/>
    <property type="molecule type" value="Genomic_DNA"/>
</dbReference>
<evidence type="ECO:0000256" key="6">
    <source>
        <dbReference type="ARBA" id="ARBA00023139"/>
    </source>
</evidence>
<dbReference type="GO" id="GO:0019706">
    <property type="term" value="F:protein-cysteine S-palmitoyltransferase activity"/>
    <property type="evidence" value="ECO:0007669"/>
    <property type="project" value="UniProtKB-EC"/>
</dbReference>
<evidence type="ECO:0000259" key="11">
    <source>
        <dbReference type="Pfam" id="PF01529"/>
    </source>
</evidence>
<dbReference type="GO" id="GO:0016020">
    <property type="term" value="C:membrane"/>
    <property type="evidence" value="ECO:0007669"/>
    <property type="project" value="UniProtKB-SubCell"/>
</dbReference>
<keyword evidence="6" id="KW-0564">Palmitate</keyword>
<dbReference type="GeneID" id="18876853"/>
<evidence type="ECO:0000256" key="9">
    <source>
        <dbReference type="ARBA" id="ARBA00048048"/>
    </source>
</evidence>
<dbReference type="KEGG" id="psq:PUNSTDRAFT_117001"/>
<evidence type="ECO:0000256" key="4">
    <source>
        <dbReference type="ARBA" id="ARBA00022989"/>
    </source>
</evidence>
<keyword evidence="3 10" id="KW-0812">Transmembrane</keyword>
<dbReference type="OMA" id="DGIVWDC"/>
<dbReference type="OrthoDB" id="9909019at2759"/>
<keyword evidence="13" id="KW-1185">Reference proteome</keyword>
<comment type="catalytic activity">
    <reaction evidence="9 10">
        <text>L-cysteinyl-[protein] + hexadecanoyl-CoA = S-hexadecanoyl-L-cysteinyl-[protein] + CoA</text>
        <dbReference type="Rhea" id="RHEA:36683"/>
        <dbReference type="Rhea" id="RHEA-COMP:10131"/>
        <dbReference type="Rhea" id="RHEA-COMP:11032"/>
        <dbReference type="ChEBI" id="CHEBI:29950"/>
        <dbReference type="ChEBI" id="CHEBI:57287"/>
        <dbReference type="ChEBI" id="CHEBI:57379"/>
        <dbReference type="ChEBI" id="CHEBI:74151"/>
        <dbReference type="EC" id="2.3.1.225"/>
    </reaction>
</comment>
<dbReference type="Proteomes" id="UP000054196">
    <property type="component" value="Unassembled WGS sequence"/>
</dbReference>
<keyword evidence="2 10" id="KW-0808">Transferase</keyword>
<evidence type="ECO:0000256" key="3">
    <source>
        <dbReference type="ARBA" id="ARBA00022692"/>
    </source>
</evidence>